<proteinExistence type="predicted"/>
<accession>A0A0A9GCB5</accession>
<evidence type="ECO:0000313" key="1">
    <source>
        <dbReference type="EMBL" id="JAE22725.1"/>
    </source>
</evidence>
<name>A0A0A9GCB5_ARUDO</name>
<sequence length="61" mass="7017">MILFIDFSSSSSINFSLPSSKRDFLLQHRTRLLDPNASIPLLCHQHTTAMSRHLLQHKKLS</sequence>
<dbReference type="EMBL" id="GBRH01175171">
    <property type="protein sequence ID" value="JAE22725.1"/>
    <property type="molecule type" value="Transcribed_RNA"/>
</dbReference>
<reference evidence="1" key="1">
    <citation type="submission" date="2014-09" db="EMBL/GenBank/DDBJ databases">
        <authorList>
            <person name="Magalhaes I.L.F."/>
            <person name="Oliveira U."/>
            <person name="Santos F.R."/>
            <person name="Vidigal T.H.D.A."/>
            <person name="Brescovit A.D."/>
            <person name="Santos A.J."/>
        </authorList>
    </citation>
    <scope>NUCLEOTIDE SEQUENCE</scope>
    <source>
        <tissue evidence="1">Shoot tissue taken approximately 20 cm above the soil surface</tissue>
    </source>
</reference>
<organism evidence="1">
    <name type="scientific">Arundo donax</name>
    <name type="common">Giant reed</name>
    <name type="synonym">Donax arundinaceus</name>
    <dbReference type="NCBI Taxonomy" id="35708"/>
    <lineage>
        <taxon>Eukaryota</taxon>
        <taxon>Viridiplantae</taxon>
        <taxon>Streptophyta</taxon>
        <taxon>Embryophyta</taxon>
        <taxon>Tracheophyta</taxon>
        <taxon>Spermatophyta</taxon>
        <taxon>Magnoliopsida</taxon>
        <taxon>Liliopsida</taxon>
        <taxon>Poales</taxon>
        <taxon>Poaceae</taxon>
        <taxon>PACMAD clade</taxon>
        <taxon>Arundinoideae</taxon>
        <taxon>Arundineae</taxon>
        <taxon>Arundo</taxon>
    </lineage>
</organism>
<dbReference type="AlphaFoldDB" id="A0A0A9GCB5"/>
<reference evidence="1" key="2">
    <citation type="journal article" date="2015" name="Data Brief">
        <title>Shoot transcriptome of the giant reed, Arundo donax.</title>
        <authorList>
            <person name="Barrero R.A."/>
            <person name="Guerrero F.D."/>
            <person name="Moolhuijzen P."/>
            <person name="Goolsby J.A."/>
            <person name="Tidwell J."/>
            <person name="Bellgard S.E."/>
            <person name="Bellgard M.I."/>
        </authorList>
    </citation>
    <scope>NUCLEOTIDE SEQUENCE</scope>
    <source>
        <tissue evidence="1">Shoot tissue taken approximately 20 cm above the soil surface</tissue>
    </source>
</reference>
<protein>
    <submittedName>
        <fullName evidence="1">Uncharacterized protein</fullName>
    </submittedName>
</protein>